<dbReference type="InterPro" id="IPR050415">
    <property type="entry name" value="MRET"/>
</dbReference>
<accession>A0A4Z0KPT8</accession>
<keyword evidence="2" id="KW-0479">Metal-binding</keyword>
<gene>
    <name evidence="5" type="ORF">EB834_05775</name>
</gene>
<dbReference type="AlphaFoldDB" id="A0A4Z0KPT8"/>
<dbReference type="GO" id="GO:0016491">
    <property type="term" value="F:oxidoreductase activity"/>
    <property type="evidence" value="ECO:0007669"/>
    <property type="project" value="InterPro"/>
</dbReference>
<dbReference type="PROSITE" id="PS51384">
    <property type="entry name" value="FAD_FR"/>
    <property type="match status" value="1"/>
</dbReference>
<name>A0A4Z0KPT8_BREAU</name>
<dbReference type="SUPFAM" id="SSF63380">
    <property type="entry name" value="Riboflavin synthase domain-like"/>
    <property type="match status" value="1"/>
</dbReference>
<proteinExistence type="predicted"/>
<evidence type="ECO:0000313" key="6">
    <source>
        <dbReference type="Proteomes" id="UP000297736"/>
    </source>
</evidence>
<dbReference type="InterPro" id="IPR008333">
    <property type="entry name" value="Cbr1-like_FAD-bd_dom"/>
</dbReference>
<dbReference type="EMBL" id="RHFF01000004">
    <property type="protein sequence ID" value="TGD39645.1"/>
    <property type="molecule type" value="Genomic_DNA"/>
</dbReference>
<evidence type="ECO:0000259" key="4">
    <source>
        <dbReference type="PROSITE" id="PS51384"/>
    </source>
</evidence>
<reference evidence="5 6" key="1">
    <citation type="submission" date="2018-10" db="EMBL/GenBank/DDBJ databases">
        <title>Brevibacterium genomes from Austrain hard cheese rinds.</title>
        <authorList>
            <person name="Anast J.M."/>
            <person name="Dzieciol M."/>
            <person name="Schultz D.L."/>
            <person name="Mann E."/>
            <person name="Wagner M."/>
            <person name="Schmitz-Esser S."/>
        </authorList>
    </citation>
    <scope>NUCLEOTIDE SEQUENCE [LARGE SCALE GENOMIC DNA]</scope>
    <source>
        <strain evidence="5 6">L261</strain>
    </source>
</reference>
<dbReference type="PRINTS" id="PR00406">
    <property type="entry name" value="CYTB5RDTASE"/>
</dbReference>
<dbReference type="InterPro" id="IPR039261">
    <property type="entry name" value="FNR_nucleotide-bd"/>
</dbReference>
<feature type="domain" description="FAD-binding FR-type" evidence="4">
    <location>
        <begin position="7"/>
        <end position="108"/>
    </location>
</feature>
<comment type="caution">
    <text evidence="5">The sequence shown here is derived from an EMBL/GenBank/DDBJ whole genome shotgun (WGS) entry which is preliminary data.</text>
</comment>
<dbReference type="Pfam" id="PF00175">
    <property type="entry name" value="NAD_binding_1"/>
    <property type="match status" value="1"/>
</dbReference>
<dbReference type="Pfam" id="PF00970">
    <property type="entry name" value="FAD_binding_6"/>
    <property type="match status" value="1"/>
</dbReference>
<dbReference type="SUPFAM" id="SSF52343">
    <property type="entry name" value="Ferredoxin reductase-like, C-terminal NADP-linked domain"/>
    <property type="match status" value="1"/>
</dbReference>
<dbReference type="InterPro" id="IPR001433">
    <property type="entry name" value="OxRdtase_FAD/NAD-bd"/>
</dbReference>
<keyword evidence="2" id="KW-0001">2Fe-2S</keyword>
<dbReference type="InterPro" id="IPR017927">
    <property type="entry name" value="FAD-bd_FR_type"/>
</dbReference>
<protein>
    <submittedName>
        <fullName evidence="5">Oxidoreductase</fullName>
    </submittedName>
</protein>
<dbReference type="PANTHER" id="PTHR47354:SF5">
    <property type="entry name" value="PROTEIN RFBI"/>
    <property type="match status" value="1"/>
</dbReference>
<dbReference type="Proteomes" id="UP000297736">
    <property type="component" value="Unassembled WGS sequence"/>
</dbReference>
<organism evidence="5 6">
    <name type="scientific">Brevibacterium aurantiacum</name>
    <dbReference type="NCBI Taxonomy" id="273384"/>
    <lineage>
        <taxon>Bacteria</taxon>
        <taxon>Bacillati</taxon>
        <taxon>Actinomycetota</taxon>
        <taxon>Actinomycetes</taxon>
        <taxon>Micrococcales</taxon>
        <taxon>Brevibacteriaceae</taxon>
        <taxon>Brevibacterium</taxon>
    </lineage>
</organism>
<keyword evidence="3" id="KW-0411">Iron-sulfur</keyword>
<dbReference type="PANTHER" id="PTHR47354">
    <property type="entry name" value="NADH OXIDOREDUCTASE HCR"/>
    <property type="match status" value="1"/>
</dbReference>
<dbReference type="InterPro" id="IPR017938">
    <property type="entry name" value="Riboflavin_synthase-like_b-brl"/>
</dbReference>
<evidence type="ECO:0000313" key="5">
    <source>
        <dbReference type="EMBL" id="TGD39645.1"/>
    </source>
</evidence>
<dbReference type="GO" id="GO:0051537">
    <property type="term" value="F:2 iron, 2 sulfur cluster binding"/>
    <property type="evidence" value="ECO:0007669"/>
    <property type="project" value="UniProtKB-KW"/>
</dbReference>
<dbReference type="Gene3D" id="2.40.30.10">
    <property type="entry name" value="Translation factors"/>
    <property type="match status" value="1"/>
</dbReference>
<keyword evidence="2" id="KW-0408">Iron</keyword>
<evidence type="ECO:0000256" key="1">
    <source>
        <dbReference type="ARBA" id="ARBA00001974"/>
    </source>
</evidence>
<dbReference type="Gene3D" id="3.40.50.80">
    <property type="entry name" value="Nucleotide-binding domain of ferredoxin-NADP reductase (FNR) module"/>
    <property type="match status" value="1"/>
</dbReference>
<evidence type="ECO:0000256" key="2">
    <source>
        <dbReference type="ARBA" id="ARBA00022714"/>
    </source>
</evidence>
<evidence type="ECO:0000256" key="3">
    <source>
        <dbReference type="ARBA" id="ARBA00023014"/>
    </source>
</evidence>
<sequence length="244" mass="26638">MMTPSRVRWHLGRVLSRQFETEAAIRLELDVPTWPGNVAGAHLDIRLTAPDGYQASRSYSLASSGESTRVVLVIQELPGGEVSPFLVRQLAEGEEVEVQGPLGRFFVWIPAEPEQSPVQLIAGGSGVVPLFSMASAREREPKGADFRLLYSVRSPRDEFFADELAELSRTIVEIVHTRESAPGAGRPPRRLTREALAASTFPASLSPRIFVCGPTPFVEAVAGWLVELGHDPAQIRTERFGGSP</sequence>
<comment type="cofactor">
    <cofactor evidence="1">
        <name>FAD</name>
        <dbReference type="ChEBI" id="CHEBI:57692"/>
    </cofactor>
</comment>